<dbReference type="PANTHER" id="PTHR24198:SF165">
    <property type="entry name" value="ANKYRIN REPEAT-CONTAINING PROTEIN-RELATED"/>
    <property type="match status" value="1"/>
</dbReference>
<keyword evidence="1" id="KW-0677">Repeat</keyword>
<evidence type="ECO:0000256" key="4">
    <source>
        <dbReference type="SAM" id="MobiDB-lite"/>
    </source>
</evidence>
<dbReference type="SUPFAM" id="SSF52540">
    <property type="entry name" value="P-loop containing nucleoside triphosphate hydrolases"/>
    <property type="match status" value="1"/>
</dbReference>
<feature type="repeat" description="ANK" evidence="3">
    <location>
        <begin position="1040"/>
        <end position="1069"/>
    </location>
</feature>
<dbReference type="SUPFAM" id="SSF48403">
    <property type="entry name" value="Ankyrin repeat"/>
    <property type="match status" value="2"/>
</dbReference>
<dbReference type="Pfam" id="PF00023">
    <property type="entry name" value="Ank"/>
    <property type="match status" value="1"/>
</dbReference>
<feature type="repeat" description="ANK" evidence="3">
    <location>
        <begin position="1136"/>
        <end position="1168"/>
    </location>
</feature>
<dbReference type="InterPro" id="IPR054471">
    <property type="entry name" value="GPIID_WHD"/>
</dbReference>
<dbReference type="InterPro" id="IPR027417">
    <property type="entry name" value="P-loop_NTPase"/>
</dbReference>
<dbReference type="Gene3D" id="3.40.50.300">
    <property type="entry name" value="P-loop containing nucleotide triphosphate hydrolases"/>
    <property type="match status" value="1"/>
</dbReference>
<keyword evidence="2 3" id="KW-0040">ANK repeat</keyword>
<feature type="repeat" description="ANK" evidence="3">
    <location>
        <begin position="904"/>
        <end position="936"/>
    </location>
</feature>
<feature type="repeat" description="ANK" evidence="3">
    <location>
        <begin position="1302"/>
        <end position="1334"/>
    </location>
</feature>
<dbReference type="InterPro" id="IPR035994">
    <property type="entry name" value="Nucleoside_phosphorylase_sf"/>
</dbReference>
<dbReference type="SMART" id="SM00248">
    <property type="entry name" value="ANK"/>
    <property type="match status" value="18"/>
</dbReference>
<protein>
    <recommendedName>
        <fullName evidence="5">NACHT domain-containing protein</fullName>
    </recommendedName>
</protein>
<comment type="caution">
    <text evidence="6">The sequence shown here is derived from an EMBL/GenBank/DDBJ whole genome shotgun (WGS) entry which is preliminary data.</text>
</comment>
<dbReference type="Pfam" id="PF12796">
    <property type="entry name" value="Ank_2"/>
    <property type="match status" value="5"/>
</dbReference>
<dbReference type="PROSITE" id="PS50297">
    <property type="entry name" value="ANK_REP_REGION"/>
    <property type="match status" value="15"/>
</dbReference>
<dbReference type="Pfam" id="PF22939">
    <property type="entry name" value="WHD_GPIID"/>
    <property type="match status" value="1"/>
</dbReference>
<feature type="repeat" description="ANK" evidence="3">
    <location>
        <begin position="1238"/>
        <end position="1267"/>
    </location>
</feature>
<dbReference type="InterPro" id="IPR056884">
    <property type="entry name" value="NPHP3-like_N"/>
</dbReference>
<dbReference type="InterPro" id="IPR002110">
    <property type="entry name" value="Ankyrin_rpt"/>
</dbReference>
<evidence type="ECO:0000256" key="2">
    <source>
        <dbReference type="ARBA" id="ARBA00023043"/>
    </source>
</evidence>
<dbReference type="Pfam" id="PF13637">
    <property type="entry name" value="Ank_4"/>
    <property type="match status" value="1"/>
</dbReference>
<feature type="repeat" description="ANK" evidence="3">
    <location>
        <begin position="1338"/>
        <end position="1367"/>
    </location>
</feature>
<feature type="repeat" description="ANK" evidence="3">
    <location>
        <begin position="971"/>
        <end position="1003"/>
    </location>
</feature>
<proteinExistence type="predicted"/>
<feature type="domain" description="NACHT" evidence="5">
    <location>
        <begin position="437"/>
        <end position="578"/>
    </location>
</feature>
<dbReference type="PROSITE" id="PS50837">
    <property type="entry name" value="NACHT"/>
    <property type="match status" value="1"/>
</dbReference>
<evidence type="ECO:0000259" key="5">
    <source>
        <dbReference type="PROSITE" id="PS50837"/>
    </source>
</evidence>
<feature type="repeat" description="ANK" evidence="3">
    <location>
        <begin position="1070"/>
        <end position="1102"/>
    </location>
</feature>
<dbReference type="Proteomes" id="UP001322138">
    <property type="component" value="Unassembled WGS sequence"/>
</dbReference>
<feature type="repeat" description="ANK" evidence="3">
    <location>
        <begin position="1268"/>
        <end position="1300"/>
    </location>
</feature>
<dbReference type="InterPro" id="IPR036770">
    <property type="entry name" value="Ankyrin_rpt-contain_sf"/>
</dbReference>
<evidence type="ECO:0000313" key="7">
    <source>
        <dbReference type="Proteomes" id="UP001322138"/>
    </source>
</evidence>
<feature type="repeat" description="ANK" evidence="3">
    <location>
        <begin position="1401"/>
        <end position="1433"/>
    </location>
</feature>
<reference evidence="6 7" key="1">
    <citation type="journal article" date="2023" name="bioRxiv">
        <title>High-quality genome assemblies of four members of thePodospora anserinaspecies complex.</title>
        <authorList>
            <person name="Ament-Velasquez S.L."/>
            <person name="Vogan A.A."/>
            <person name="Wallerman O."/>
            <person name="Hartmann F."/>
            <person name="Gautier V."/>
            <person name="Silar P."/>
            <person name="Giraud T."/>
            <person name="Johannesson H."/>
        </authorList>
    </citation>
    <scope>NUCLEOTIDE SEQUENCE [LARGE SCALE GENOMIC DNA]</scope>
    <source>
        <strain evidence="6 7">CBS 112042</strain>
    </source>
</reference>
<feature type="repeat" description="ANK" evidence="3">
    <location>
        <begin position="1202"/>
        <end position="1234"/>
    </location>
</feature>
<organism evidence="6 7">
    <name type="scientific">Podospora bellae-mahoneyi</name>
    <dbReference type="NCBI Taxonomy" id="2093777"/>
    <lineage>
        <taxon>Eukaryota</taxon>
        <taxon>Fungi</taxon>
        <taxon>Dikarya</taxon>
        <taxon>Ascomycota</taxon>
        <taxon>Pezizomycotina</taxon>
        <taxon>Sordariomycetes</taxon>
        <taxon>Sordariomycetidae</taxon>
        <taxon>Sordariales</taxon>
        <taxon>Podosporaceae</taxon>
        <taxon>Podospora</taxon>
    </lineage>
</organism>
<feature type="repeat" description="ANK" evidence="3">
    <location>
        <begin position="1434"/>
        <end position="1466"/>
    </location>
</feature>
<feature type="repeat" description="ANK" evidence="3">
    <location>
        <begin position="1106"/>
        <end position="1135"/>
    </location>
</feature>
<keyword evidence="7" id="KW-1185">Reference proteome</keyword>
<evidence type="ECO:0000256" key="1">
    <source>
        <dbReference type="ARBA" id="ARBA00022737"/>
    </source>
</evidence>
<feature type="repeat" description="ANK" evidence="3">
    <location>
        <begin position="937"/>
        <end position="969"/>
    </location>
</feature>
<feature type="compositionally biased region" description="Polar residues" evidence="4">
    <location>
        <begin position="1"/>
        <end position="16"/>
    </location>
</feature>
<dbReference type="Pfam" id="PF24883">
    <property type="entry name" value="NPHP3_N"/>
    <property type="match status" value="1"/>
</dbReference>
<feature type="repeat" description="ANK" evidence="3">
    <location>
        <begin position="1172"/>
        <end position="1201"/>
    </location>
</feature>
<accession>A0ABR0FM30</accession>
<dbReference type="PROSITE" id="PS50088">
    <property type="entry name" value="ANK_REPEAT"/>
    <property type="match status" value="17"/>
</dbReference>
<gene>
    <name evidence="6" type="ORF">QC761_0058510</name>
</gene>
<feature type="repeat" description="ANK" evidence="3">
    <location>
        <begin position="1371"/>
        <end position="1400"/>
    </location>
</feature>
<dbReference type="RefSeq" id="XP_062733976.1">
    <property type="nucleotide sequence ID" value="XM_062872544.1"/>
</dbReference>
<dbReference type="GeneID" id="87891751"/>
<dbReference type="Gene3D" id="1.25.40.20">
    <property type="entry name" value="Ankyrin repeat-containing domain"/>
    <property type="match status" value="5"/>
</dbReference>
<dbReference type="EMBL" id="JAFFGZ010000005">
    <property type="protein sequence ID" value="KAK4645000.1"/>
    <property type="molecule type" value="Genomic_DNA"/>
</dbReference>
<dbReference type="Gene3D" id="3.40.50.1580">
    <property type="entry name" value="Nucleoside phosphorylase domain"/>
    <property type="match status" value="1"/>
</dbReference>
<dbReference type="InterPro" id="IPR007111">
    <property type="entry name" value="NACHT_NTPase"/>
</dbReference>
<sequence>MSKRPLSTENIDNTTAESRKRGRIASDGLETSGANLSQQGANSEYTVGWICALATESVAARAFLDEEYGGLEAVAQHDNNSYILGKIGSHNVVIAVLPDAEYGTTSAAAVARDMLHSFPNVRIGLMVGIGGGAPSLKRDIRLGDVVVSSPGGGKGGVFQYDFGKTIQDQTFQETAFLDQPPTVLRAAVSTLKGTYDMKGHQLVDDVEMALKKIKKRKKYRKPPPASDRLYRSDVVHPSHSSESCEITCGNDEANLVVRDKRDEEDDDPAIHYGLIASGNQLMKDARIRDKLADEKGVLCFEMEAAGLMNHFPCLVIRGICDYSDSHKNKDWQGYAAMMAAAYAKDLLRQIPSHKVEEERRIGEAVQESLGYLHQTANETKAEVETIRRNHHLAEVERWLRPPDTSTNFNEARRKWHEGSGLWFLDSPAFNKWKCGSHHLWLHGLAGCGKTVLTATIVDHLQKRNDCIVLQFYFDFNDTSKQKVDGVLRSLVFQLYKLGSSSKELDSLYQSHFDCQRQPDNPSLTKTLHAMLKDSKNTYLVMDALDECIERGELLQWMMEFFKAPDLGHVRMIATGRPDEEFLRRIPGWIGKNNCLQLDKEAVNADIRSYVTVKLEQSPDFLEKELSQDLRERIRNEVGDRADGMWHRFRWAACQLASLAKCMSPRDIETALQTLPRDLNETYQRMLQNIPANLKKDAIRLLQFLVHSKRPLTLHEAVEVIATQTDEEPRGFDLKRRLFRDDDILQYCPSLVSVIDVEDYDGARKELHLAHFSVKEYLLKEGQFGLPLASIVITRTCLTYLTDIEGGWREVEKRFAMAQYAAKYWMDYAVLAERSEDVVQLSIKFLQDESTFQRWVQLYQAAKMLTIAPDPRQELRLYYACLGGLVAVSRALIDGDADVNAQGGHYGNALQAAAYRGHRDIVQLLLDRGADVNAQGGHYGNALQAASEGGYQDMVQLLLDRGTDFNIQGGWYGNALQAAASEGGHRDIVHLLLDRGADVNAQGGCYGNALQAAAYRGHRDIVHLLLDRGADVNAQGGCYGNALQAAAYRGHRDIVQLFLDRGADVNAQGGDYGNALQAAAYRGYRDIVQLLLDRGADINAQGGCYGNALQAAAYRGYRDIVQLLLDRGADINAQGGDYGNALQAAAYRGYRDIVQLLLDRGADVNAQGGCYGNALLAAAYRGYRDIVQLLLDRGADINAQGGDYGNALQAAAYRGYRDIVQLLLDRGADINAQGGWYGNALHAAAYRGYRDIVQLLLDRGADINAQGGHYGNALQAASEGGYQDMVQLLLDRGTDFNIQGGRYGNALQAAASEGGHRDIVHLLLDRGADVNAQSGCYGNALQAAAYRGHRDIVQLFLDRGADVNAQGGCYGNALQAAACGGHRDIVQSLLDRGADINAQGGDYGNALQAAAYRGYRDIVQLLLDRGADINAQGGRYSNALHAASEGGHRDIVHLLLDRGADTTALDENVWHHSLI</sequence>
<dbReference type="SUPFAM" id="SSF53167">
    <property type="entry name" value="Purine and uridine phosphorylases"/>
    <property type="match status" value="1"/>
</dbReference>
<evidence type="ECO:0000256" key="3">
    <source>
        <dbReference type="PROSITE-ProRule" id="PRU00023"/>
    </source>
</evidence>
<evidence type="ECO:0000313" key="6">
    <source>
        <dbReference type="EMBL" id="KAK4645000.1"/>
    </source>
</evidence>
<dbReference type="PANTHER" id="PTHR24198">
    <property type="entry name" value="ANKYRIN REPEAT AND PROTEIN KINASE DOMAIN-CONTAINING PROTEIN"/>
    <property type="match status" value="1"/>
</dbReference>
<name>A0ABR0FM30_9PEZI</name>
<feature type="repeat" description="ANK" evidence="3">
    <location>
        <begin position="1007"/>
        <end position="1036"/>
    </location>
</feature>
<feature type="region of interest" description="Disordered" evidence="4">
    <location>
        <begin position="1"/>
        <end position="37"/>
    </location>
</feature>